<evidence type="ECO:0000313" key="7">
    <source>
        <dbReference type="Proteomes" id="UP000000763"/>
    </source>
</evidence>
<evidence type="ECO:0000259" key="3">
    <source>
        <dbReference type="SMART" id="SM00198"/>
    </source>
</evidence>
<keyword evidence="2" id="KW-0732">Signal</keyword>
<reference evidence="6 7" key="2">
    <citation type="journal article" date="2005" name="Nature">
        <title>The map-based sequence of the rice genome.</title>
        <authorList>
            <consortium name="International rice genome sequencing project (IRGSP)"/>
            <person name="Matsumoto T."/>
            <person name="Wu J."/>
            <person name="Kanamori H."/>
            <person name="Katayose Y."/>
            <person name="Fujisawa M."/>
            <person name="Namiki N."/>
            <person name="Mizuno H."/>
            <person name="Yamamoto K."/>
            <person name="Antonio B.A."/>
            <person name="Baba T."/>
            <person name="Sakata K."/>
            <person name="Nagamura Y."/>
            <person name="Aoki H."/>
            <person name="Arikawa K."/>
            <person name="Arita K."/>
            <person name="Bito T."/>
            <person name="Chiden Y."/>
            <person name="Fujitsuka N."/>
            <person name="Fukunaka R."/>
            <person name="Hamada M."/>
            <person name="Harada C."/>
            <person name="Hayashi A."/>
            <person name="Hijishita S."/>
            <person name="Honda M."/>
            <person name="Hosokawa S."/>
            <person name="Ichikawa Y."/>
            <person name="Idonuma A."/>
            <person name="Iijima M."/>
            <person name="Ikeda M."/>
            <person name="Ikeno M."/>
            <person name="Ito K."/>
            <person name="Ito S."/>
            <person name="Ito T."/>
            <person name="Ito Y."/>
            <person name="Ito Y."/>
            <person name="Iwabuchi A."/>
            <person name="Kamiya K."/>
            <person name="Karasawa W."/>
            <person name="Kurita K."/>
            <person name="Katagiri S."/>
            <person name="Kikuta A."/>
            <person name="Kobayashi H."/>
            <person name="Kobayashi N."/>
            <person name="Machita K."/>
            <person name="Maehara T."/>
            <person name="Masukawa M."/>
            <person name="Mizubayashi T."/>
            <person name="Mukai Y."/>
            <person name="Nagasaki H."/>
            <person name="Nagata Y."/>
            <person name="Naito S."/>
            <person name="Nakashima M."/>
            <person name="Nakama Y."/>
            <person name="Nakamichi Y."/>
            <person name="Nakamura M."/>
            <person name="Meguro A."/>
            <person name="Negishi M."/>
            <person name="Ohta I."/>
            <person name="Ohta T."/>
            <person name="Okamoto M."/>
            <person name="Ono N."/>
            <person name="Saji S."/>
            <person name="Sakaguchi M."/>
            <person name="Sakai K."/>
            <person name="Shibata M."/>
            <person name="Shimokawa T."/>
            <person name="Song J."/>
            <person name="Takazaki Y."/>
            <person name="Terasawa K."/>
            <person name="Tsugane M."/>
            <person name="Tsuji K."/>
            <person name="Ueda S."/>
            <person name="Waki K."/>
            <person name="Yamagata H."/>
            <person name="Yamamoto M."/>
            <person name="Yamamoto S."/>
            <person name="Yamane H."/>
            <person name="Yoshiki S."/>
            <person name="Yoshihara R."/>
            <person name="Yukawa K."/>
            <person name="Zhong H."/>
            <person name="Yano M."/>
            <person name="Yuan Q."/>
            <person name="Ouyang S."/>
            <person name="Liu J."/>
            <person name="Jones K.M."/>
            <person name="Gansberger K."/>
            <person name="Moffat K."/>
            <person name="Hill J."/>
            <person name="Bera J."/>
            <person name="Fadrosh D."/>
            <person name="Jin S."/>
            <person name="Johri S."/>
            <person name="Kim M."/>
            <person name="Overton L."/>
            <person name="Reardon M."/>
            <person name="Tsitrin T."/>
            <person name="Vuong H."/>
            <person name="Weaver B."/>
            <person name="Ciecko A."/>
            <person name="Tallon L."/>
            <person name="Jackson J."/>
            <person name="Pai G."/>
            <person name="Aken S.V."/>
            <person name="Utterback T."/>
            <person name="Reidmuller S."/>
            <person name="Feldblyum T."/>
            <person name="Hsiao J."/>
            <person name="Zismann V."/>
            <person name="Iobst S."/>
            <person name="de Vazeille A.R."/>
            <person name="Buell C.R."/>
            <person name="Ying K."/>
            <person name="Li Y."/>
            <person name="Lu T."/>
            <person name="Huang Y."/>
            <person name="Zhao Q."/>
            <person name="Feng Q."/>
            <person name="Zhang L."/>
            <person name="Zhu J."/>
            <person name="Weng Q."/>
            <person name="Mu J."/>
            <person name="Lu Y."/>
            <person name="Fan D."/>
            <person name="Liu Y."/>
            <person name="Guan J."/>
            <person name="Zhang Y."/>
            <person name="Yu S."/>
            <person name="Liu X."/>
            <person name="Zhang Y."/>
            <person name="Hong G."/>
            <person name="Han B."/>
            <person name="Choisne N."/>
            <person name="Demange N."/>
            <person name="Orjeda G."/>
            <person name="Samain S."/>
            <person name="Cattolico L."/>
            <person name="Pelletier E."/>
            <person name="Couloux A."/>
            <person name="Segurens B."/>
            <person name="Wincker P."/>
            <person name="D'Hont A."/>
            <person name="Scarpelli C."/>
            <person name="Weissenbach J."/>
            <person name="Salanoubat M."/>
            <person name="Quetier F."/>
            <person name="Yu Y."/>
            <person name="Kim H.R."/>
            <person name="Rambo T."/>
            <person name="Currie J."/>
            <person name="Collura K."/>
            <person name="Luo M."/>
            <person name="Yang T."/>
            <person name="Ammiraju J.S.S."/>
            <person name="Engler F."/>
            <person name="Soderlund C."/>
            <person name="Wing R.A."/>
            <person name="Palmer L.E."/>
            <person name="de la Bastide M."/>
            <person name="Spiegel L."/>
            <person name="Nascimento L."/>
            <person name="Zutavern T."/>
            <person name="O'Shaughnessy A."/>
            <person name="Dike S."/>
            <person name="Dedhia N."/>
            <person name="Preston R."/>
            <person name="Balija V."/>
            <person name="McCombie W.R."/>
            <person name="Chow T."/>
            <person name="Chen H."/>
            <person name="Chung M."/>
            <person name="Chen C."/>
            <person name="Shaw J."/>
            <person name="Wu H."/>
            <person name="Hsiao K."/>
            <person name="Chao Y."/>
            <person name="Chu M."/>
            <person name="Cheng C."/>
            <person name="Hour A."/>
            <person name="Lee P."/>
            <person name="Lin S."/>
            <person name="Lin Y."/>
            <person name="Liou J."/>
            <person name="Liu S."/>
            <person name="Hsing Y."/>
            <person name="Raghuvanshi S."/>
            <person name="Mohanty A."/>
            <person name="Bharti A.K."/>
            <person name="Gaur A."/>
            <person name="Gupta V."/>
            <person name="Kumar D."/>
            <person name="Ravi V."/>
            <person name="Vij S."/>
            <person name="Kapur A."/>
            <person name="Khurana P."/>
            <person name="Khurana P."/>
            <person name="Khurana J.P."/>
            <person name="Tyagi A.K."/>
            <person name="Gaikwad K."/>
            <person name="Singh A."/>
            <person name="Dalal V."/>
            <person name="Srivastava S."/>
            <person name="Dixit A."/>
            <person name="Pal A.K."/>
            <person name="Ghazi I.A."/>
            <person name="Yadav M."/>
            <person name="Pandit A."/>
            <person name="Bhargava A."/>
            <person name="Sureshbabu K."/>
            <person name="Batra K."/>
            <person name="Sharma T.R."/>
            <person name="Mohapatra T."/>
            <person name="Singh N.K."/>
            <person name="Messing J."/>
            <person name="Nelson A.B."/>
            <person name="Fuks G."/>
            <person name="Kavchok S."/>
            <person name="Keizer G."/>
            <person name="Linton E."/>
            <person name="Llaca V."/>
            <person name="Song R."/>
            <person name="Tanyolac B."/>
            <person name="Young S."/>
            <person name="Ho-Il K."/>
            <person name="Hahn J.H."/>
            <person name="Sangsakoo G."/>
            <person name="Vanavichit A."/>
            <person name="de Mattos Luiz.A.T."/>
            <person name="Zimmer P.D."/>
            <person name="Malone G."/>
            <person name="Dellagostin O."/>
            <person name="de Oliveira A.C."/>
            <person name="Bevan M."/>
            <person name="Bancroft I."/>
            <person name="Minx P."/>
            <person name="Cordum H."/>
            <person name="Wilson R."/>
            <person name="Cheng Z."/>
            <person name="Jin W."/>
            <person name="Jiang J."/>
            <person name="Leong S.A."/>
            <person name="Iwama H."/>
            <person name="Gojobori T."/>
            <person name="Itoh T."/>
            <person name="Niimura Y."/>
            <person name="Fujii Y."/>
            <person name="Habara T."/>
            <person name="Sakai H."/>
            <person name="Sato Y."/>
            <person name="Wilson G."/>
            <person name="Kumar K."/>
            <person name="McCouch S."/>
            <person name="Juretic N."/>
            <person name="Hoen D."/>
            <person name="Wright S."/>
            <person name="Bruskiewich R."/>
            <person name="Bureau T."/>
            <person name="Miyao A."/>
            <person name="Hirochika H."/>
            <person name="Nishikawa T."/>
            <person name="Kadowaki K."/>
            <person name="Sugiura M."/>
            <person name="Burr B."/>
            <person name="Sasaki T."/>
        </authorList>
    </citation>
    <scope>NUCLEOTIDE SEQUENCE [LARGE SCALE GENOMIC DNA]</scope>
    <source>
        <strain evidence="7">cv. Nipponbare</strain>
    </source>
</reference>
<reference evidence="6" key="10">
    <citation type="submission" date="2009-08" db="EMBL/GenBank/DDBJ databases">
        <title>The Second Rice Annotation Project Meeting (RAP2).</title>
        <authorList>
            <consortium name="The Rice Annotation Project (RAP)"/>
        </authorList>
    </citation>
    <scope>NUCLEOTIDE SEQUENCE</scope>
</reference>
<feature type="domain" description="SCP" evidence="3">
    <location>
        <begin position="56"/>
        <end position="196"/>
    </location>
</feature>
<reference evidence="4" key="5">
    <citation type="submission" date="2006-01" db="EMBL/GenBank/DDBJ databases">
        <title>Oryza sativa chromosome 3 BAC OSJNBa0079G12 genomic sequence.</title>
        <authorList>
            <person name="Buell C.R."/>
            <person name="Yuan Q."/>
            <person name="Ouyang S."/>
            <person name="Liu J."/>
            <person name="Gansberger K."/>
            <person name="Jones K.M."/>
            <person name="Overton II L.L."/>
            <person name="Tsitrin T."/>
            <person name="Kim M.M."/>
            <person name="Bera J.J."/>
            <person name="Jin S.S."/>
            <person name="Fadrosh D.W."/>
            <person name="Tallon L.J."/>
            <person name="Koo H."/>
            <person name="Zismann V."/>
            <person name="Hsiao J."/>
            <person name="Blunt S."/>
            <person name="Vanaken S.S."/>
            <person name="Riedmuller S.B."/>
            <person name="Utterback T.T."/>
            <person name="Feldblyum T.V."/>
            <person name="Yang Q.Q."/>
            <person name="Haas B.J."/>
            <person name="Suh B.B."/>
            <person name="Peterson J.J."/>
            <person name="Quackenbush J."/>
            <person name="White O."/>
            <person name="Salzberg S.L."/>
            <person name="Fraser C.M."/>
        </authorList>
    </citation>
    <scope>NUCLEOTIDE SEQUENCE</scope>
</reference>
<dbReference type="SMART" id="SM00198">
    <property type="entry name" value="SCP"/>
    <property type="match status" value="1"/>
</dbReference>
<dbReference type="EMBL" id="AC096689">
    <property type="protein sequence ID" value="AAT78792.1"/>
    <property type="molecule type" value="Genomic_DNA"/>
</dbReference>
<evidence type="ECO:0000313" key="4">
    <source>
        <dbReference type="EMBL" id="AAT77882.1"/>
    </source>
</evidence>
<dbReference type="Proteomes" id="UP000000763">
    <property type="component" value="Chromosome 3"/>
</dbReference>
<dbReference type="InterPro" id="IPR035940">
    <property type="entry name" value="CAP_sf"/>
</dbReference>
<sequence>MAAASSRWQRMAAACFVLAALAMWAAPAACGARAVPRGAGAGVAAQQANASSSSSAAADEFLAPHNQARAAVGVAPLRWSGDLAAAAARTTSQQQGGQGRRCGFADMSGSPYGANQGWASYPARPAEVVASWVAQGSSNSKQHLISPEEKPKPEATREPSCFGDSSVGIAVAAAGDSGHGGTLDRKLQAATTAVYSASLHSGKELLIRVTWTRNAAGATGLAVVEPIDWLVGMAARDGAALKPVLSGLSMKPVPSGERLREARATAERALAAAEAEGDDPAAVDVNLILAFIAA</sequence>
<accession>C7IZG7</accession>
<dbReference type="SUPFAM" id="SSF55797">
    <property type="entry name" value="PR-1-like"/>
    <property type="match status" value="1"/>
</dbReference>
<feature type="region of interest" description="Disordered" evidence="1">
    <location>
        <begin position="139"/>
        <end position="161"/>
    </location>
</feature>
<organism evidence="6 7">
    <name type="scientific">Oryza sativa subsp. japonica</name>
    <name type="common">Rice</name>
    <dbReference type="NCBI Taxonomy" id="39947"/>
    <lineage>
        <taxon>Eukaryota</taxon>
        <taxon>Viridiplantae</taxon>
        <taxon>Streptophyta</taxon>
        <taxon>Embryophyta</taxon>
        <taxon>Tracheophyta</taxon>
        <taxon>Spermatophyta</taxon>
        <taxon>Magnoliopsida</taxon>
        <taxon>Liliopsida</taxon>
        <taxon>Poales</taxon>
        <taxon>Poaceae</taxon>
        <taxon>BOP clade</taxon>
        <taxon>Oryzoideae</taxon>
        <taxon>Oryzeae</taxon>
        <taxon>Oryzinae</taxon>
        <taxon>Oryza</taxon>
        <taxon>Oryza sativa</taxon>
    </lineage>
</organism>
<evidence type="ECO:0000256" key="2">
    <source>
        <dbReference type="SAM" id="SignalP"/>
    </source>
</evidence>
<reference evidence="6" key="6">
    <citation type="journal article" date="2007" name="Genome Res.">
        <title>Curated Genome Annotation of Oryza sativa ssp. japonica and Comparative Genome Analysis with Arabidopsis thaliana.</title>
        <authorList>
            <consortium name="The Rice Annotation Project (RAP)"/>
            <person name="Itoh T."/>
            <person name="Tanaka T."/>
            <person name="Barrero R.A."/>
            <person name="Yamasaki C."/>
            <person name="Fujii Y."/>
            <person name="Hilton P.B."/>
            <person name="Antonio B.A."/>
            <person name="Aono H."/>
            <person name="Apweiler R."/>
            <person name="Bruskiewich R."/>
            <person name="Bureau T."/>
            <person name="Burr F."/>
            <person name="Costa de Oliveira A."/>
            <person name="Fuks G."/>
            <person name="Habara T."/>
            <person name="Haberer G."/>
            <person name="Han B."/>
            <person name="Harada E."/>
            <person name="Hiraki A.T."/>
            <person name="Hirochika H."/>
            <person name="Hoen D."/>
            <person name="Hokari H."/>
            <person name="Hosokawa S."/>
            <person name="Hsing Y."/>
            <person name="Ikawa H."/>
            <person name="Ikeo K."/>
            <person name="Imanishi T."/>
            <person name="Ito Y."/>
            <person name="Jaiswal P."/>
            <person name="Kanno M."/>
            <person name="Kawahara Y."/>
            <person name="Kawamura T."/>
            <person name="Kawashima H."/>
            <person name="Khurana J.P."/>
            <person name="Kikuchi S."/>
            <person name="Komatsu S."/>
            <person name="Koyanagi K.O."/>
            <person name="Kubooka H."/>
            <person name="Lieberherr D."/>
            <person name="Lin Y.C."/>
            <person name="Lonsdale D."/>
            <person name="Matsumoto T."/>
            <person name="Matsuya A."/>
            <person name="McCombie W.R."/>
            <person name="Messing J."/>
            <person name="Miyao A."/>
            <person name="Mulder N."/>
            <person name="Nagamura Y."/>
            <person name="Nam J."/>
            <person name="Namiki N."/>
            <person name="Numa H."/>
            <person name="Nurimoto S."/>
            <person name="O'donovan C."/>
            <person name="Ohyanagi H."/>
            <person name="Okido T."/>
            <person name="Oota S."/>
            <person name="Osato N."/>
            <person name="Palmer L.E."/>
            <person name="Quetier F."/>
            <person name="Raghuvanshi S."/>
            <person name="Saichi N."/>
            <person name="Sakai H."/>
            <person name="Sakai Y."/>
            <person name="Sakata K."/>
            <person name="Sakurai T."/>
            <person name="Sato F."/>
            <person name="Sato Y."/>
            <person name="Schoof H."/>
            <person name="Seki M."/>
            <person name="Shibata M."/>
            <person name="Shimizu Y."/>
            <person name="Shinozaki K."/>
            <person name="Shinso Y."/>
            <person name="Singh N.K."/>
            <person name="Smith-White B."/>
            <person name="Takeda J."/>
            <person name="Tanino M."/>
            <person name="Tatusova T."/>
            <person name="Thongjuea S."/>
            <person name="Todokoro F."/>
            <person name="Tsugane M."/>
            <person name="Tyagi A.K."/>
            <person name="Vanavichit A."/>
            <person name="Wang A."/>
            <person name="Wing R.A."/>
            <person name="Yamaguchi K."/>
            <person name="Yamamoto M."/>
            <person name="Yamamoto N."/>
            <person name="Yu Y."/>
            <person name="Zhang H."/>
            <person name="Zhao Q."/>
            <person name="Higo K."/>
            <person name="Burr B."/>
            <person name="Gojobori T."/>
            <person name="Sasaki T."/>
        </authorList>
    </citation>
    <scope>NUCLEOTIDE SEQUENCE</scope>
</reference>
<reference evidence="7" key="8">
    <citation type="journal article" date="2008" name="Nucleic Acids Res.">
        <title>The rice annotation project database (RAP-DB): 2008 update.</title>
        <authorList>
            <consortium name="The rice annotation project (RAP)"/>
        </authorList>
    </citation>
    <scope>GENOME REANNOTATION</scope>
    <source>
        <strain evidence="7">cv. Nipponbare</strain>
    </source>
</reference>
<feature type="signal peptide" evidence="2">
    <location>
        <begin position="1"/>
        <end position="31"/>
    </location>
</feature>
<reference evidence="6" key="9">
    <citation type="submission" date="2009-08" db="EMBL/GenBank/DDBJ databases">
        <title>Oryza sativa nipponbare(GA3) genomic DNA, chromosome 3.</title>
        <authorList>
            <consortium name="IRGSP(International Rice Genome Sequencing Project)"/>
        </authorList>
    </citation>
    <scope>NUCLEOTIDE SEQUENCE</scope>
</reference>
<evidence type="ECO:0000313" key="5">
    <source>
        <dbReference type="EMBL" id="AAT78792.1"/>
    </source>
</evidence>
<reference evidence="6" key="3">
    <citation type="journal article" date="2006" name="Nucleic Acids Res.">
        <title>The Rice Annotation Project Database (RAP-DB): hub for Oryza sativa ssp. japonica genome information.</title>
        <authorList>
            <person name="Ohyanagi H."/>
            <person name="Tanaka T."/>
            <person name="Sakai H."/>
            <person name="Shigemoto Y."/>
            <person name="Yamaguchi K."/>
            <person name="Habara T."/>
            <person name="Fujii Y."/>
            <person name="Antonio B.A."/>
            <person name="Nagamura Y."/>
            <person name="Imanishi T."/>
            <person name="Ikeo K."/>
            <person name="Itoh T."/>
            <person name="Gojobori T."/>
            <person name="Sasaki T."/>
        </authorList>
    </citation>
    <scope>NUCLEOTIDE SEQUENCE</scope>
</reference>
<reference evidence="6" key="7">
    <citation type="journal article" date="2008" name="Nucleic Acids Res.">
        <title>The Rice Annotation Project Database (RAP-DB): 2008 update.</title>
        <authorList>
            <consortium name="The Rice Annotation Project (RAP)"/>
            <person name="Tanaka T."/>
            <person name="Antonio B.A."/>
            <person name="Kikuchi S."/>
            <person name="Matsumoto T."/>
            <person name="Nagamura Y."/>
            <person name="Numa H."/>
            <person name="Sakai H."/>
            <person name="Wu J."/>
            <person name="Itoh T."/>
            <person name="Sasaki T."/>
            <person name="Aono R."/>
            <person name="Fujii Y."/>
            <person name="Habara T."/>
            <person name="Harada E."/>
            <person name="Kanno M."/>
            <person name="Kawahara Y."/>
            <person name="Kawashima H."/>
            <person name="Kubooka H."/>
            <person name="Matsuya A."/>
            <person name="Nakaoka H."/>
            <person name="Saichi N."/>
            <person name="Sanbonmatsu R."/>
            <person name="Sato Y."/>
            <person name="Shinso Y."/>
            <person name="Suzuki M."/>
            <person name="Takeda J."/>
            <person name="Tanino M."/>
            <person name="Todokoro F."/>
            <person name="Yamaguchi K."/>
            <person name="Yamamoto N."/>
            <person name="Yamasaki C."/>
            <person name="Imanishi T."/>
            <person name="Okido T."/>
            <person name="Tada M."/>
            <person name="Ikeo K."/>
            <person name="Tateno Y."/>
            <person name="Gojobori T."/>
            <person name="Lin Y.C."/>
            <person name="Wei F.J."/>
            <person name="Hsing Y.I."/>
            <person name="Zhao Q."/>
            <person name="Han B."/>
            <person name="Kramer M.R."/>
            <person name="McCombie R.W."/>
            <person name="Lonsdale D."/>
            <person name="O'Donovan C.C."/>
            <person name="Whitfield E.J."/>
            <person name="Apweiler R."/>
            <person name="Koyanagi K.O."/>
            <person name="Khurana J.P."/>
            <person name="Raghuvanshi S."/>
            <person name="Singh N.K."/>
            <person name="Tyagi A.K."/>
            <person name="Haberer G."/>
            <person name="Fujisawa M."/>
            <person name="Hosokawa S."/>
            <person name="Ito Y."/>
            <person name="Ikawa H."/>
            <person name="Shibata M."/>
            <person name="Yamamoto M."/>
            <person name="Bruskiewich R.M."/>
            <person name="Hoen D.R."/>
            <person name="Bureau TE."/>
            <person name="Namiki N."/>
            <person name="Ohyanagi H."/>
            <person name="Sakai Y."/>
            <person name="Nobushima S."/>
            <person name="Sakata K."/>
            <person name="Barrero R.A."/>
            <person name="Sato Y."/>
            <person name="Souvorov A."/>
            <person name="Smith-White B."/>
            <person name="Tatusova T."/>
            <person name="An S."/>
            <person name="An G."/>
            <person name="OOta S."/>
            <person name="Fuks G."/>
            <person name="Messing J."/>
            <person name="Christie K.R."/>
            <person name="Lieberherr D."/>
            <person name="Kim H."/>
            <person name="Zuccolo A."/>
            <person name="Wing R.A."/>
            <person name="Nobuta K."/>
            <person name="Green P.J."/>
            <person name="Lu C."/>
            <person name="Meyers BC."/>
            <person name="Chaparro C."/>
            <person name="Piegu B."/>
            <person name="Panaud O."/>
            <person name="Echeverria M."/>
        </authorList>
    </citation>
    <scope>NUCLEOTIDE SEQUENCE</scope>
</reference>
<reference evidence="5" key="4">
    <citation type="submission" date="2006-01" db="EMBL/GenBank/DDBJ databases">
        <title>Oryza sativa chromosome 3 BAC OSJNBa0027J18 genomic sequence.</title>
        <authorList>
            <person name="Buell C.R."/>
            <person name="Yuan Q."/>
            <person name="Ouyang S."/>
            <person name="Liu J."/>
            <person name="Gansberger K."/>
            <person name="Jones K.M."/>
            <person name="Overton II L.L."/>
            <person name="Tsitrin T."/>
            <person name="Kim M.M."/>
            <person name="Bera J.J."/>
            <person name="Jin S.S."/>
            <person name="Fadrosh D.W."/>
            <person name="Tallon L.J."/>
            <person name="Koo H."/>
            <person name="Zismann V."/>
            <person name="Hsiao J."/>
            <person name="Blunt S."/>
            <person name="Vanaken S.S."/>
            <person name="Riedmuller S.B."/>
            <person name="Utterback T.T."/>
            <person name="Feldblyum T.V."/>
            <person name="Yang Q.Q."/>
            <person name="Haas B.J."/>
            <person name="Suh B.B."/>
            <person name="Peterson J.J."/>
            <person name="Quackenbush J."/>
            <person name="White O."/>
            <person name="Salzberg S.L."/>
            <person name="Fraser C.M."/>
        </authorList>
    </citation>
    <scope>NUCLEOTIDE SEQUENCE</scope>
</reference>
<gene>
    <name evidence="4" type="primary">OSJNBa0079G12.5</name>
    <name evidence="5" type="synonym">OSJNBa0027J18.24</name>
    <name evidence="6" type="ordered locus">Os03g0733332</name>
</gene>
<reference evidence="4" key="1">
    <citation type="submission" date="2004-07" db="EMBL/GenBank/DDBJ databases">
        <authorList>
            <person name="Buell R."/>
        </authorList>
    </citation>
    <scope>NUCLEOTIDE SEQUENCE</scope>
</reference>
<dbReference type="AlphaFoldDB" id="C7IZG7"/>
<protein>
    <submittedName>
        <fullName evidence="6">Os03g0733332 protein</fullName>
    </submittedName>
    <submittedName>
        <fullName evidence="4">Pathogenesis-related protein</fullName>
    </submittedName>
    <submittedName>
        <fullName evidence="5">Pistil-specific protein</fullName>
    </submittedName>
</protein>
<evidence type="ECO:0000256" key="1">
    <source>
        <dbReference type="SAM" id="MobiDB-lite"/>
    </source>
</evidence>
<feature type="chain" id="PRO_5038283470" evidence="2">
    <location>
        <begin position="32"/>
        <end position="294"/>
    </location>
</feature>
<feature type="compositionally biased region" description="Basic and acidic residues" evidence="1">
    <location>
        <begin position="146"/>
        <end position="157"/>
    </location>
</feature>
<dbReference type="KEGG" id="dosa:Os03g0733332"/>
<dbReference type="InterPro" id="IPR014044">
    <property type="entry name" value="CAP_dom"/>
</dbReference>
<dbReference type="Gene3D" id="3.40.33.10">
    <property type="entry name" value="CAP"/>
    <property type="match status" value="1"/>
</dbReference>
<dbReference type="Pfam" id="PF00188">
    <property type="entry name" value="CAP"/>
    <property type="match status" value="1"/>
</dbReference>
<evidence type="ECO:0000313" key="6">
    <source>
        <dbReference type="EMBL" id="BAH92359.1"/>
    </source>
</evidence>
<dbReference type="EMBL" id="AP008209">
    <property type="protein sequence ID" value="BAH92359.1"/>
    <property type="molecule type" value="Genomic_DNA"/>
</dbReference>
<dbReference type="EMBL" id="AC103550">
    <property type="protein sequence ID" value="AAT77882.1"/>
    <property type="molecule type" value="Genomic_DNA"/>
</dbReference>
<proteinExistence type="predicted"/>
<name>C7IZG7_ORYSJ</name>